<organism evidence="2 3">
    <name type="scientific">Haemaphysalis longicornis</name>
    <name type="common">Bush tick</name>
    <dbReference type="NCBI Taxonomy" id="44386"/>
    <lineage>
        <taxon>Eukaryota</taxon>
        <taxon>Metazoa</taxon>
        <taxon>Ecdysozoa</taxon>
        <taxon>Arthropoda</taxon>
        <taxon>Chelicerata</taxon>
        <taxon>Arachnida</taxon>
        <taxon>Acari</taxon>
        <taxon>Parasitiformes</taxon>
        <taxon>Ixodida</taxon>
        <taxon>Ixodoidea</taxon>
        <taxon>Ixodidae</taxon>
        <taxon>Haemaphysalinae</taxon>
        <taxon>Haemaphysalis</taxon>
    </lineage>
</organism>
<gene>
    <name evidence="2" type="ORF">HPB48_007615</name>
</gene>
<protein>
    <submittedName>
        <fullName evidence="2">Uncharacterized protein</fullName>
    </submittedName>
</protein>
<dbReference type="PANTHER" id="PTHR44592">
    <property type="entry name" value="NUDIX HYDROLASE DOMAIN-CONTAINING PROTEIN"/>
    <property type="match status" value="1"/>
</dbReference>
<dbReference type="Proteomes" id="UP000821853">
    <property type="component" value="Chromosome 3"/>
</dbReference>
<comment type="caution">
    <text evidence="2">The sequence shown here is derived from an EMBL/GenBank/DDBJ whole genome shotgun (WGS) entry which is preliminary data.</text>
</comment>
<name>A0A9J6G553_HAELO</name>
<keyword evidence="3" id="KW-1185">Reference proteome</keyword>
<keyword evidence="1" id="KW-0472">Membrane</keyword>
<feature type="transmembrane region" description="Helical" evidence="1">
    <location>
        <begin position="79"/>
        <end position="98"/>
    </location>
</feature>
<dbReference type="AlphaFoldDB" id="A0A9J6G553"/>
<dbReference type="VEuPathDB" id="VectorBase:HLOH_060846"/>
<reference evidence="2 3" key="1">
    <citation type="journal article" date="2020" name="Cell">
        <title>Large-Scale Comparative Analyses of Tick Genomes Elucidate Their Genetic Diversity and Vector Capacities.</title>
        <authorList>
            <consortium name="Tick Genome and Microbiome Consortium (TIGMIC)"/>
            <person name="Jia N."/>
            <person name="Wang J."/>
            <person name="Shi W."/>
            <person name="Du L."/>
            <person name="Sun Y."/>
            <person name="Zhan W."/>
            <person name="Jiang J.F."/>
            <person name="Wang Q."/>
            <person name="Zhang B."/>
            <person name="Ji P."/>
            <person name="Bell-Sakyi L."/>
            <person name="Cui X.M."/>
            <person name="Yuan T.T."/>
            <person name="Jiang B.G."/>
            <person name="Yang W.F."/>
            <person name="Lam T.T."/>
            <person name="Chang Q.C."/>
            <person name="Ding S.J."/>
            <person name="Wang X.J."/>
            <person name="Zhu J.G."/>
            <person name="Ruan X.D."/>
            <person name="Zhao L."/>
            <person name="Wei J.T."/>
            <person name="Ye R.Z."/>
            <person name="Que T.C."/>
            <person name="Du C.H."/>
            <person name="Zhou Y.H."/>
            <person name="Cheng J.X."/>
            <person name="Dai P.F."/>
            <person name="Guo W.B."/>
            <person name="Han X.H."/>
            <person name="Huang E.J."/>
            <person name="Li L.F."/>
            <person name="Wei W."/>
            <person name="Gao Y.C."/>
            <person name="Liu J.Z."/>
            <person name="Shao H.Z."/>
            <person name="Wang X."/>
            <person name="Wang C.C."/>
            <person name="Yang T.C."/>
            <person name="Huo Q.B."/>
            <person name="Li W."/>
            <person name="Chen H.Y."/>
            <person name="Chen S.E."/>
            <person name="Zhou L.G."/>
            <person name="Ni X.B."/>
            <person name="Tian J.H."/>
            <person name="Sheng Y."/>
            <person name="Liu T."/>
            <person name="Pan Y.S."/>
            <person name="Xia L.Y."/>
            <person name="Li J."/>
            <person name="Zhao F."/>
            <person name="Cao W.C."/>
        </authorList>
    </citation>
    <scope>NUCLEOTIDE SEQUENCE [LARGE SCALE GENOMIC DNA]</scope>
    <source>
        <strain evidence="2">HaeL-2018</strain>
    </source>
</reference>
<keyword evidence="1" id="KW-0812">Transmembrane</keyword>
<evidence type="ECO:0000313" key="2">
    <source>
        <dbReference type="EMBL" id="KAH9369648.1"/>
    </source>
</evidence>
<evidence type="ECO:0000313" key="3">
    <source>
        <dbReference type="Proteomes" id="UP000821853"/>
    </source>
</evidence>
<proteinExistence type="predicted"/>
<dbReference type="EMBL" id="JABSTR010000005">
    <property type="protein sequence ID" value="KAH9369648.1"/>
    <property type="molecule type" value="Genomic_DNA"/>
</dbReference>
<accession>A0A9J6G553</accession>
<keyword evidence="1" id="KW-1133">Transmembrane helix</keyword>
<sequence>MGIVENVTMTGAAYRGAQHSLCWLRELTNRDGLDHCETAGDSESNERRGLLSHALSLSLSLSLSSLSLSLSLLSLSLSLVFLPFLSVAIFISSFPKTAKRSQKLLKKKKKKADRGREATAGESGRTIFASATYGPQTYLVGALDNAGVGADEGAGAEGNPKSGGVRVELGGTQGRVGKLVAPRALMTDWATRRSGRREELS</sequence>
<dbReference type="PANTHER" id="PTHR44592:SF3">
    <property type="entry name" value="SECRETED PROTEIN"/>
    <property type="match status" value="1"/>
</dbReference>
<evidence type="ECO:0000256" key="1">
    <source>
        <dbReference type="SAM" id="Phobius"/>
    </source>
</evidence>